<keyword evidence="4 5" id="KW-0472">Membrane</keyword>
<feature type="transmembrane region" description="Helical" evidence="5">
    <location>
        <begin position="50"/>
        <end position="68"/>
    </location>
</feature>
<feature type="transmembrane region" description="Helical" evidence="5">
    <location>
        <begin position="146"/>
        <end position="168"/>
    </location>
</feature>
<dbReference type="Proteomes" id="UP000199423">
    <property type="component" value="Unassembled WGS sequence"/>
</dbReference>
<feature type="transmembrane region" description="Helical" evidence="5">
    <location>
        <begin position="15"/>
        <end position="38"/>
    </location>
</feature>
<keyword evidence="7" id="KW-1185">Reference proteome</keyword>
<evidence type="ECO:0000256" key="1">
    <source>
        <dbReference type="ARBA" id="ARBA00004141"/>
    </source>
</evidence>
<evidence type="ECO:0000256" key="5">
    <source>
        <dbReference type="SAM" id="Phobius"/>
    </source>
</evidence>
<name>A0A1I7NTH8_9HYPH</name>
<gene>
    <name evidence="6" type="ORF">SAMN04488557_3393</name>
</gene>
<reference evidence="7" key="1">
    <citation type="submission" date="2016-10" db="EMBL/GenBank/DDBJ databases">
        <authorList>
            <person name="Varghese N."/>
            <person name="Submissions S."/>
        </authorList>
    </citation>
    <scope>NUCLEOTIDE SEQUENCE [LARGE SCALE GENOMIC DNA]</scope>
    <source>
        <strain evidence="7">DSM 1565</strain>
    </source>
</reference>
<evidence type="ECO:0000256" key="4">
    <source>
        <dbReference type="ARBA" id="ARBA00023136"/>
    </source>
</evidence>
<accession>A0A1I7NTH8</accession>
<feature type="transmembrane region" description="Helical" evidence="5">
    <location>
        <begin position="75"/>
        <end position="96"/>
    </location>
</feature>
<dbReference type="PIRSF" id="PIRSF033913">
    <property type="entry name" value="S-S_format_DsbB"/>
    <property type="match status" value="1"/>
</dbReference>
<dbReference type="GO" id="GO:0016020">
    <property type="term" value="C:membrane"/>
    <property type="evidence" value="ECO:0007669"/>
    <property type="project" value="UniProtKB-SubCell"/>
</dbReference>
<organism evidence="6 7">
    <name type="scientific">Hyphomicrobium facile</name>
    <dbReference type="NCBI Taxonomy" id="51670"/>
    <lineage>
        <taxon>Bacteria</taxon>
        <taxon>Pseudomonadati</taxon>
        <taxon>Pseudomonadota</taxon>
        <taxon>Alphaproteobacteria</taxon>
        <taxon>Hyphomicrobiales</taxon>
        <taxon>Hyphomicrobiaceae</taxon>
        <taxon>Hyphomicrobium</taxon>
    </lineage>
</organism>
<dbReference type="Pfam" id="PF02600">
    <property type="entry name" value="DsbB"/>
    <property type="match status" value="1"/>
</dbReference>
<dbReference type="GO" id="GO:0015035">
    <property type="term" value="F:protein-disulfide reductase activity"/>
    <property type="evidence" value="ECO:0007669"/>
    <property type="project" value="InterPro"/>
</dbReference>
<evidence type="ECO:0000313" key="6">
    <source>
        <dbReference type="EMBL" id="SFV37898.1"/>
    </source>
</evidence>
<keyword evidence="2 5" id="KW-0812">Transmembrane</keyword>
<evidence type="ECO:0000313" key="7">
    <source>
        <dbReference type="Proteomes" id="UP000199423"/>
    </source>
</evidence>
<dbReference type="OrthoDB" id="9808637at2"/>
<dbReference type="InterPro" id="IPR023380">
    <property type="entry name" value="DsbB-like_sf"/>
</dbReference>
<keyword evidence="3 5" id="KW-1133">Transmembrane helix</keyword>
<dbReference type="AlphaFoldDB" id="A0A1I7NTH8"/>
<evidence type="ECO:0000256" key="2">
    <source>
        <dbReference type="ARBA" id="ARBA00022692"/>
    </source>
</evidence>
<dbReference type="STRING" id="51670.SAMN04488557_3393"/>
<sequence>MAFGERMARGTDYQLGALALFLSIATIAAALGFQYIGGYVPCMLCLIERYAYYAAIPVLFIALVLTAGGHRRFAAALFLIVGLAFLANTVLGIYHAGAEWKFWPGPAACGGGQSLTTSAGNLLSEIENIHVIKCDEASLRFLGISFAGWNAVASFFLMMISFAAALAAREQSYETTATDL</sequence>
<dbReference type="EMBL" id="FPCH01000003">
    <property type="protein sequence ID" value="SFV37898.1"/>
    <property type="molecule type" value="Genomic_DNA"/>
</dbReference>
<dbReference type="Gene3D" id="1.20.1550.10">
    <property type="entry name" value="DsbB-like"/>
    <property type="match status" value="1"/>
</dbReference>
<dbReference type="InterPro" id="IPR024199">
    <property type="entry name" value="Uncharacterised_DsbB"/>
</dbReference>
<protein>
    <submittedName>
        <fullName evidence="6">Disulfide bond formation protein DsbB</fullName>
    </submittedName>
</protein>
<dbReference type="SUPFAM" id="SSF158442">
    <property type="entry name" value="DsbB-like"/>
    <property type="match status" value="1"/>
</dbReference>
<comment type="subcellular location">
    <subcellularLocation>
        <location evidence="1">Membrane</location>
        <topology evidence="1">Multi-pass membrane protein</topology>
    </subcellularLocation>
</comment>
<proteinExistence type="predicted"/>
<dbReference type="GO" id="GO:0006457">
    <property type="term" value="P:protein folding"/>
    <property type="evidence" value="ECO:0007669"/>
    <property type="project" value="InterPro"/>
</dbReference>
<dbReference type="InterPro" id="IPR003752">
    <property type="entry name" value="DiS_bond_form_DsbB/BdbC"/>
</dbReference>
<evidence type="ECO:0000256" key="3">
    <source>
        <dbReference type="ARBA" id="ARBA00022989"/>
    </source>
</evidence>